<dbReference type="RefSeq" id="WP_159362811.1">
    <property type="nucleotide sequence ID" value="NZ_CP047394.1"/>
</dbReference>
<gene>
    <name evidence="3" type="ORF">FHE72_20380</name>
</gene>
<reference evidence="3 4" key="1">
    <citation type="submission" date="2019-06" db="EMBL/GenBank/DDBJ databases">
        <title>An operon consisting of a P-type ATPase gene and a transcriptional regular gene given the different cadmium resistance in Bacillus vietamensis 151-6 and Bacillus marisflavi 151-25.</title>
        <authorList>
            <person name="Yu X."/>
        </authorList>
    </citation>
    <scope>NUCLEOTIDE SEQUENCE [LARGE SCALE GENOMIC DNA]</scope>
    <source>
        <strain evidence="3 4">151-6</strain>
    </source>
</reference>
<dbReference type="EMBL" id="CP047394">
    <property type="protein sequence ID" value="QHE63099.1"/>
    <property type="molecule type" value="Genomic_DNA"/>
</dbReference>
<feature type="domain" description="Restriction system protein Mrr-like N-terminal" evidence="2">
    <location>
        <begin position="7"/>
        <end position="90"/>
    </location>
</feature>
<organism evidence="3 4">
    <name type="scientific">Rossellomorea vietnamensis</name>
    <dbReference type="NCBI Taxonomy" id="218284"/>
    <lineage>
        <taxon>Bacteria</taxon>
        <taxon>Bacillati</taxon>
        <taxon>Bacillota</taxon>
        <taxon>Bacilli</taxon>
        <taxon>Bacillales</taxon>
        <taxon>Bacillaceae</taxon>
        <taxon>Rossellomorea</taxon>
    </lineage>
</organism>
<dbReference type="GO" id="GO:0003677">
    <property type="term" value="F:DNA binding"/>
    <property type="evidence" value="ECO:0007669"/>
    <property type="project" value="InterPro"/>
</dbReference>
<dbReference type="Proteomes" id="UP000465062">
    <property type="component" value="Chromosome"/>
</dbReference>
<name>A0A6I6UT04_9BACI</name>
<dbReference type="InterPro" id="IPR052906">
    <property type="entry name" value="Type_IV_Methyl-Rstrct_Enzyme"/>
</dbReference>
<dbReference type="InterPro" id="IPR011856">
    <property type="entry name" value="tRNA_endonuc-like_dom_sf"/>
</dbReference>
<dbReference type="GO" id="GO:0009307">
    <property type="term" value="P:DNA restriction-modification system"/>
    <property type="evidence" value="ECO:0007669"/>
    <property type="project" value="InterPro"/>
</dbReference>
<evidence type="ECO:0000259" key="1">
    <source>
        <dbReference type="Pfam" id="PF04471"/>
    </source>
</evidence>
<dbReference type="KEGG" id="bvq:FHE72_20380"/>
<dbReference type="Pfam" id="PF14338">
    <property type="entry name" value="Mrr_N"/>
    <property type="match status" value="1"/>
</dbReference>
<evidence type="ECO:0000313" key="4">
    <source>
        <dbReference type="Proteomes" id="UP000465062"/>
    </source>
</evidence>
<dbReference type="Pfam" id="PF04471">
    <property type="entry name" value="Mrr_cat"/>
    <property type="match status" value="1"/>
</dbReference>
<protein>
    <recommendedName>
        <fullName evidence="5">Restriction endonuclease</fullName>
    </recommendedName>
</protein>
<dbReference type="Gene3D" id="3.40.1350.10">
    <property type="match status" value="1"/>
</dbReference>
<evidence type="ECO:0000259" key="2">
    <source>
        <dbReference type="Pfam" id="PF14338"/>
    </source>
</evidence>
<dbReference type="GO" id="GO:0015666">
    <property type="term" value="F:restriction endodeoxyribonuclease activity"/>
    <property type="evidence" value="ECO:0007669"/>
    <property type="project" value="TreeGrafter"/>
</dbReference>
<dbReference type="SUPFAM" id="SSF52980">
    <property type="entry name" value="Restriction endonuclease-like"/>
    <property type="match status" value="1"/>
</dbReference>
<accession>A0A6I6UT04</accession>
<dbReference type="InterPro" id="IPR011335">
    <property type="entry name" value="Restrct_endonuc-II-like"/>
</dbReference>
<feature type="domain" description="Restriction endonuclease type IV Mrr" evidence="1">
    <location>
        <begin position="140"/>
        <end position="255"/>
    </location>
</feature>
<proteinExistence type="predicted"/>
<evidence type="ECO:0008006" key="5">
    <source>
        <dbReference type="Google" id="ProtNLM"/>
    </source>
</evidence>
<dbReference type="PANTHER" id="PTHR30015:SF7">
    <property type="entry name" value="TYPE IV METHYL-DIRECTED RESTRICTION ENZYME ECOKMRR"/>
    <property type="match status" value="1"/>
</dbReference>
<dbReference type="InterPro" id="IPR025745">
    <property type="entry name" value="Mrr-like_N_dom"/>
</dbReference>
<dbReference type="PANTHER" id="PTHR30015">
    <property type="entry name" value="MRR RESTRICTION SYSTEM PROTEIN"/>
    <property type="match status" value="1"/>
</dbReference>
<sequence>MSNIPSFAEIRLEFLKLTRSRKLESVKDYEIALAHVFNLDEELLDIRTPGNNKTFYSRVNFTKKTLKEKGYVCEDKNYLKLTNKGVKHLEENPVPITNYILNNSDEQELNPIKFIDIGESDSEEKILSIINKLTETDFFLFEDILLDFLFHIGYGCAKENLKKNIKKTKDGGLDGYIELDPLGTDRLYIQGKRWRDNPIRDKHIRDFSGALDTVGGTKGLFITTSRFTKEAKECNEKIKNKNITLIDGRKLATLILKYNFQL</sequence>
<dbReference type="AlphaFoldDB" id="A0A6I6UT04"/>
<evidence type="ECO:0000313" key="3">
    <source>
        <dbReference type="EMBL" id="QHE63099.1"/>
    </source>
</evidence>
<dbReference type="InterPro" id="IPR007560">
    <property type="entry name" value="Restrct_endonuc_IV_Mrr"/>
</dbReference>